<comment type="caution">
    <text evidence="3">The sequence shown here is derived from an EMBL/GenBank/DDBJ whole genome shotgun (WGS) entry which is preliminary data.</text>
</comment>
<evidence type="ECO:0000313" key="4">
    <source>
        <dbReference type="Proteomes" id="UP000813444"/>
    </source>
</evidence>
<sequence>MYASSCPRFHPIVFHFLLPAVIYGVGSARTPSPVDGHLTQISDAFLLQSFLFLPSFFPAAGTAQCMDQRQSRDYVRSGHLPTPGGGRYRHSG</sequence>
<dbReference type="EMBL" id="JAGPNK010000001">
    <property type="protein sequence ID" value="KAH7328540.1"/>
    <property type="molecule type" value="Genomic_DNA"/>
</dbReference>
<protein>
    <submittedName>
        <fullName evidence="3">Uncharacterized protein</fullName>
    </submittedName>
</protein>
<dbReference type="AlphaFoldDB" id="A0A8K0T478"/>
<gene>
    <name evidence="3" type="ORF">B0I35DRAFT_417664</name>
</gene>
<dbReference type="Proteomes" id="UP000813444">
    <property type="component" value="Unassembled WGS sequence"/>
</dbReference>
<keyword evidence="2" id="KW-0812">Transmembrane</keyword>
<evidence type="ECO:0000256" key="2">
    <source>
        <dbReference type="SAM" id="Phobius"/>
    </source>
</evidence>
<reference evidence="3" key="1">
    <citation type="journal article" date="2021" name="Nat. Commun.">
        <title>Genetic determinants of endophytism in the Arabidopsis root mycobiome.</title>
        <authorList>
            <person name="Mesny F."/>
            <person name="Miyauchi S."/>
            <person name="Thiergart T."/>
            <person name="Pickel B."/>
            <person name="Atanasova L."/>
            <person name="Karlsson M."/>
            <person name="Huettel B."/>
            <person name="Barry K.W."/>
            <person name="Haridas S."/>
            <person name="Chen C."/>
            <person name="Bauer D."/>
            <person name="Andreopoulos W."/>
            <person name="Pangilinan J."/>
            <person name="LaButti K."/>
            <person name="Riley R."/>
            <person name="Lipzen A."/>
            <person name="Clum A."/>
            <person name="Drula E."/>
            <person name="Henrissat B."/>
            <person name="Kohler A."/>
            <person name="Grigoriev I.V."/>
            <person name="Martin F.M."/>
            <person name="Hacquard S."/>
        </authorList>
    </citation>
    <scope>NUCLEOTIDE SEQUENCE</scope>
    <source>
        <strain evidence="3">MPI-CAGE-CH-0235</strain>
    </source>
</reference>
<name>A0A8K0T478_9HYPO</name>
<feature type="transmembrane region" description="Helical" evidence="2">
    <location>
        <begin position="44"/>
        <end position="63"/>
    </location>
</feature>
<keyword evidence="2" id="KW-1133">Transmembrane helix</keyword>
<proteinExistence type="predicted"/>
<accession>A0A8K0T478</accession>
<organism evidence="3 4">
    <name type="scientific">Stachybotrys elegans</name>
    <dbReference type="NCBI Taxonomy" id="80388"/>
    <lineage>
        <taxon>Eukaryota</taxon>
        <taxon>Fungi</taxon>
        <taxon>Dikarya</taxon>
        <taxon>Ascomycota</taxon>
        <taxon>Pezizomycotina</taxon>
        <taxon>Sordariomycetes</taxon>
        <taxon>Hypocreomycetidae</taxon>
        <taxon>Hypocreales</taxon>
        <taxon>Stachybotryaceae</taxon>
        <taxon>Stachybotrys</taxon>
    </lineage>
</organism>
<evidence type="ECO:0000313" key="3">
    <source>
        <dbReference type="EMBL" id="KAH7328540.1"/>
    </source>
</evidence>
<keyword evidence="4" id="KW-1185">Reference proteome</keyword>
<feature type="transmembrane region" description="Helical" evidence="2">
    <location>
        <begin position="12"/>
        <end position="32"/>
    </location>
</feature>
<feature type="region of interest" description="Disordered" evidence="1">
    <location>
        <begin position="72"/>
        <end position="92"/>
    </location>
</feature>
<evidence type="ECO:0000256" key="1">
    <source>
        <dbReference type="SAM" id="MobiDB-lite"/>
    </source>
</evidence>
<keyword evidence="2" id="KW-0472">Membrane</keyword>